<keyword evidence="2" id="KW-0732">Signal</keyword>
<feature type="region of interest" description="Disordered" evidence="1">
    <location>
        <begin position="23"/>
        <end position="88"/>
    </location>
</feature>
<dbReference type="Proteomes" id="UP000553963">
    <property type="component" value="Unassembled WGS sequence"/>
</dbReference>
<feature type="chain" id="PRO_5032725006" description="PepSY domain-containing protein" evidence="2">
    <location>
        <begin position="25"/>
        <end position="126"/>
    </location>
</feature>
<evidence type="ECO:0000256" key="2">
    <source>
        <dbReference type="SAM" id="SignalP"/>
    </source>
</evidence>
<dbReference type="EMBL" id="JACIDS010000002">
    <property type="protein sequence ID" value="MBB3930421.1"/>
    <property type="molecule type" value="Genomic_DNA"/>
</dbReference>
<feature type="signal peptide" evidence="2">
    <location>
        <begin position="1"/>
        <end position="24"/>
    </location>
</feature>
<evidence type="ECO:0000313" key="3">
    <source>
        <dbReference type="EMBL" id="MBB3930421.1"/>
    </source>
</evidence>
<name>A0A840ANG3_9HYPH</name>
<keyword evidence="4" id="KW-1185">Reference proteome</keyword>
<evidence type="ECO:0008006" key="5">
    <source>
        <dbReference type="Google" id="ProtNLM"/>
    </source>
</evidence>
<feature type="compositionally biased region" description="Low complexity" evidence="1">
    <location>
        <begin position="23"/>
        <end position="37"/>
    </location>
</feature>
<reference evidence="3 4" key="1">
    <citation type="submission" date="2020-08" db="EMBL/GenBank/DDBJ databases">
        <title>Genomic Encyclopedia of Type Strains, Phase IV (KMG-IV): sequencing the most valuable type-strain genomes for metagenomic binning, comparative biology and taxonomic classification.</title>
        <authorList>
            <person name="Goeker M."/>
        </authorList>
    </citation>
    <scope>NUCLEOTIDE SEQUENCE [LARGE SCALE GENOMIC DNA]</scope>
    <source>
        <strain evidence="3 4">DSM 25966</strain>
    </source>
</reference>
<evidence type="ECO:0000256" key="1">
    <source>
        <dbReference type="SAM" id="MobiDB-lite"/>
    </source>
</evidence>
<proteinExistence type="predicted"/>
<organism evidence="3 4">
    <name type="scientific">Kaistia hirudinis</name>
    <dbReference type="NCBI Taxonomy" id="1293440"/>
    <lineage>
        <taxon>Bacteria</taxon>
        <taxon>Pseudomonadati</taxon>
        <taxon>Pseudomonadota</taxon>
        <taxon>Alphaproteobacteria</taxon>
        <taxon>Hyphomicrobiales</taxon>
        <taxon>Kaistiaceae</taxon>
        <taxon>Kaistia</taxon>
    </lineage>
</organism>
<sequence length="126" mass="13382">MRHGFLTAALVASVLALAAPPALAAGAAGQSPEAGSPEPLPGWTWRPDRGPPPSAYHNGSRFGTYDDEIGPREARRIAREAGMADTQDVRRRGPVWIVHGEDRGGHDLHVTINARSGAVVHIDPQI</sequence>
<accession>A0A840ANG3</accession>
<dbReference type="RefSeq" id="WP_183398081.1">
    <property type="nucleotide sequence ID" value="NZ_JACIDS010000002.1"/>
</dbReference>
<evidence type="ECO:0000313" key="4">
    <source>
        <dbReference type="Proteomes" id="UP000553963"/>
    </source>
</evidence>
<comment type="caution">
    <text evidence="3">The sequence shown here is derived from an EMBL/GenBank/DDBJ whole genome shotgun (WGS) entry which is preliminary data.</text>
</comment>
<gene>
    <name evidence="3" type="ORF">GGR25_001460</name>
</gene>
<protein>
    <recommendedName>
        <fullName evidence="5">PepSY domain-containing protein</fullName>
    </recommendedName>
</protein>
<dbReference type="AlphaFoldDB" id="A0A840ANG3"/>
<feature type="compositionally biased region" description="Basic and acidic residues" evidence="1">
    <location>
        <begin position="69"/>
        <end position="79"/>
    </location>
</feature>